<dbReference type="InterPro" id="IPR041569">
    <property type="entry name" value="AAA_lid_3"/>
</dbReference>
<evidence type="ECO:0000256" key="1">
    <source>
        <dbReference type="ARBA" id="ARBA00004370"/>
    </source>
</evidence>
<dbReference type="HAMAP" id="MF_01458">
    <property type="entry name" value="FtsH"/>
    <property type="match status" value="1"/>
</dbReference>
<feature type="active site" evidence="14">
    <location>
        <position position="478"/>
    </location>
</feature>
<dbReference type="CDD" id="cd19501">
    <property type="entry name" value="RecA-like_FtsH"/>
    <property type="match status" value="1"/>
</dbReference>
<comment type="subcellular location">
    <subcellularLocation>
        <location evidence="14">Cell membrane</location>
        <topology evidence="14">Multi-pass membrane protein</topology>
        <orientation evidence="14">Cytoplasmic side</orientation>
    </subcellularLocation>
    <subcellularLocation>
        <location evidence="1">Membrane</location>
    </subcellularLocation>
</comment>
<feature type="binding site" evidence="14">
    <location>
        <begin position="255"/>
        <end position="262"/>
    </location>
    <ligand>
        <name>ATP</name>
        <dbReference type="ChEBI" id="CHEBI:30616"/>
    </ligand>
</feature>
<dbReference type="InterPro" id="IPR003959">
    <property type="entry name" value="ATPase_AAA_core"/>
</dbReference>
<dbReference type="Pfam" id="PF00004">
    <property type="entry name" value="AAA"/>
    <property type="match status" value="1"/>
</dbReference>
<keyword evidence="8 14" id="KW-0378">Hydrolase</keyword>
<dbReference type="Gene3D" id="3.30.720.210">
    <property type="match status" value="1"/>
</dbReference>
<keyword evidence="12 14" id="KW-0482">Metalloprotease</keyword>
<dbReference type="EMBL" id="JAUHTC010000022">
    <property type="protein sequence ID" value="MDN4517213.1"/>
    <property type="molecule type" value="Genomic_DNA"/>
</dbReference>
<evidence type="ECO:0000256" key="6">
    <source>
        <dbReference type="ARBA" id="ARBA00022723"/>
    </source>
</evidence>
<dbReference type="Gene3D" id="1.10.8.60">
    <property type="match status" value="1"/>
</dbReference>
<name>A0ABT8H8Y1_MYCAO</name>
<evidence type="ECO:0000256" key="8">
    <source>
        <dbReference type="ARBA" id="ARBA00022801"/>
    </source>
</evidence>
<feature type="binding site" evidence="14">
    <location>
        <position position="481"/>
    </location>
    <ligand>
        <name>Zn(2+)</name>
        <dbReference type="ChEBI" id="CHEBI:29105"/>
        <note>catalytic</note>
    </ligand>
</feature>
<evidence type="ECO:0000256" key="10">
    <source>
        <dbReference type="ARBA" id="ARBA00022840"/>
    </source>
</evidence>
<dbReference type="NCBIfam" id="TIGR01241">
    <property type="entry name" value="FtsH_fam"/>
    <property type="match status" value="1"/>
</dbReference>
<feature type="binding site" evidence="14">
    <location>
        <position position="477"/>
    </location>
    <ligand>
        <name>Zn(2+)</name>
        <dbReference type="ChEBI" id="CHEBI:29105"/>
        <note>catalytic</note>
    </ligand>
</feature>
<evidence type="ECO:0000256" key="15">
    <source>
        <dbReference type="RuleBase" id="RU003651"/>
    </source>
</evidence>
<dbReference type="Pfam" id="PF01434">
    <property type="entry name" value="Peptidase_M41"/>
    <property type="match status" value="1"/>
</dbReference>
<dbReference type="PROSITE" id="PS00674">
    <property type="entry name" value="AAA"/>
    <property type="match status" value="1"/>
</dbReference>
<keyword evidence="13 14" id="KW-0472">Membrane</keyword>
<comment type="subunit">
    <text evidence="14">Homohexamer.</text>
</comment>
<dbReference type="GO" id="GO:0008237">
    <property type="term" value="F:metallopeptidase activity"/>
    <property type="evidence" value="ECO:0007669"/>
    <property type="project" value="UniProtKB-KW"/>
</dbReference>
<evidence type="ECO:0000256" key="13">
    <source>
        <dbReference type="ARBA" id="ARBA00023136"/>
    </source>
</evidence>
<organism evidence="18 19">
    <name type="scientific">Mycolicibacterium austroafricanum</name>
    <name type="common">Mycobacterium austroafricanum</name>
    <dbReference type="NCBI Taxonomy" id="39687"/>
    <lineage>
        <taxon>Bacteria</taxon>
        <taxon>Bacillati</taxon>
        <taxon>Actinomycetota</taxon>
        <taxon>Actinomycetes</taxon>
        <taxon>Mycobacteriales</taxon>
        <taxon>Mycobacteriaceae</taxon>
        <taxon>Mycolicibacterium</taxon>
    </lineage>
</organism>
<comment type="caution">
    <text evidence="18">The sequence shown here is derived from an EMBL/GenBank/DDBJ whole genome shotgun (WGS) entry which is preliminary data.</text>
</comment>
<dbReference type="Pfam" id="PF17862">
    <property type="entry name" value="AAA_lid_3"/>
    <property type="match status" value="1"/>
</dbReference>
<dbReference type="InterPro" id="IPR027417">
    <property type="entry name" value="P-loop_NTPase"/>
</dbReference>
<evidence type="ECO:0000313" key="19">
    <source>
        <dbReference type="Proteomes" id="UP001172687"/>
    </source>
</evidence>
<accession>A0ABT8H8Y1</accession>
<feature type="binding site" evidence="14">
    <location>
        <position position="553"/>
    </location>
    <ligand>
        <name>Zn(2+)</name>
        <dbReference type="ChEBI" id="CHEBI:29105"/>
        <note>catalytic</note>
    </ligand>
</feature>
<feature type="domain" description="AAA+ ATPase" evidence="17">
    <location>
        <begin position="247"/>
        <end position="387"/>
    </location>
</feature>
<dbReference type="InterPro" id="IPR037219">
    <property type="entry name" value="Peptidase_M41-like"/>
</dbReference>
<sequence length="657" mass="71205">MAEKDAVQASSGNDIRRPAPPERAPAKPWRTEGLPGQDSENTAPRKPKWWRVVLYLALGYLLVFTLLSFQDGLGGPTSVPYTEFTTQVEQHNVAEVFARGDTIEGTLREPKPVPGASGEGAGTYQRFTTERPTFAQDDLLTQLDQSGATVSATPLTHDRGILINLLISLAPMLLLFAFWYWLFQRGQKAMGGMFGGLGASKRKPVDPESVRVTFDDVAGIDEVEVEINDVVDFLRNPDKYRQLGARAPKGVLLTGPPGTGKTLLARATAGEANVPFFSASGSEFIEMIVGVGASRVRELFEEARKVAPSIIFIDEIDTIGRSRASALAVGGHDEREQTLNQILTEMDGFSGSEGVVVIAATNRPDILDPALLRPGRFDRTIAVNPPDRKGRADILRVHTRQVPLADDVDLDRLAATTPGMTGADLANLVNEAALAAARRGQSRVSYRDLIDALEKVQLGAARNIVLPPEERRRTAYHEAGHALLGMLQPGADPVRKVSIIPRGHALGITLSTPEDDRYGYSAEYLRGRIIGALGGMAAEQEVFGVVTTGSENDLENCTNIARAMVGRWGMSEAIGPVSVLPKEGDPHMAGISDSMLGAVDDEVRRIIDECYADARKLLREHRDKLDNIVEELLARETLDELEVYAAAGIPKASVAQR</sequence>
<dbReference type="Proteomes" id="UP001172687">
    <property type="component" value="Unassembled WGS sequence"/>
</dbReference>
<dbReference type="InterPro" id="IPR003593">
    <property type="entry name" value="AAA+_ATPase"/>
</dbReference>
<keyword evidence="6 14" id="KW-0479">Metal-binding</keyword>
<dbReference type="EC" id="3.4.24.-" evidence="14"/>
<evidence type="ECO:0000256" key="11">
    <source>
        <dbReference type="ARBA" id="ARBA00022989"/>
    </source>
</evidence>
<dbReference type="InterPro" id="IPR003960">
    <property type="entry name" value="ATPase_AAA_CS"/>
</dbReference>
<dbReference type="InterPro" id="IPR005936">
    <property type="entry name" value="FtsH"/>
</dbReference>
<keyword evidence="3 14" id="KW-1003">Cell membrane</keyword>
<evidence type="ECO:0000256" key="14">
    <source>
        <dbReference type="HAMAP-Rule" id="MF_01458"/>
    </source>
</evidence>
<dbReference type="Pfam" id="PF06480">
    <property type="entry name" value="FtsH_ext"/>
    <property type="match status" value="1"/>
</dbReference>
<dbReference type="Gene3D" id="3.40.50.300">
    <property type="entry name" value="P-loop containing nucleotide triphosphate hydrolases"/>
    <property type="match status" value="1"/>
</dbReference>
<keyword evidence="11 14" id="KW-1133">Transmembrane helix</keyword>
<feature type="transmembrane region" description="Helical" evidence="14">
    <location>
        <begin position="52"/>
        <end position="69"/>
    </location>
</feature>
<dbReference type="Gene3D" id="1.20.58.760">
    <property type="entry name" value="Peptidase M41"/>
    <property type="match status" value="1"/>
</dbReference>
<evidence type="ECO:0000256" key="5">
    <source>
        <dbReference type="ARBA" id="ARBA00022692"/>
    </source>
</evidence>
<dbReference type="PANTHER" id="PTHR23076:SF97">
    <property type="entry name" value="ATP-DEPENDENT ZINC METALLOPROTEASE YME1L1"/>
    <property type="match status" value="1"/>
</dbReference>
<dbReference type="SUPFAM" id="SSF52540">
    <property type="entry name" value="P-loop containing nucleoside triphosphate hydrolases"/>
    <property type="match status" value="1"/>
</dbReference>
<protein>
    <recommendedName>
        <fullName evidence="14">ATP-dependent zinc metalloprotease FtsH</fullName>
        <ecNumber evidence="14">3.4.24.-</ecNumber>
    </recommendedName>
</protein>
<evidence type="ECO:0000313" key="18">
    <source>
        <dbReference type="EMBL" id="MDN4517213.1"/>
    </source>
</evidence>
<dbReference type="PANTHER" id="PTHR23076">
    <property type="entry name" value="METALLOPROTEASE M41 FTSH"/>
    <property type="match status" value="1"/>
</dbReference>
<evidence type="ECO:0000256" key="9">
    <source>
        <dbReference type="ARBA" id="ARBA00022833"/>
    </source>
</evidence>
<evidence type="ECO:0000259" key="17">
    <source>
        <dbReference type="SMART" id="SM00382"/>
    </source>
</evidence>
<evidence type="ECO:0000256" key="3">
    <source>
        <dbReference type="ARBA" id="ARBA00022475"/>
    </source>
</evidence>
<keyword evidence="9 14" id="KW-0862">Zinc</keyword>
<keyword evidence="10 14" id="KW-0067">ATP-binding</keyword>
<evidence type="ECO:0000256" key="2">
    <source>
        <dbReference type="ARBA" id="ARBA00010044"/>
    </source>
</evidence>
<evidence type="ECO:0000256" key="12">
    <source>
        <dbReference type="ARBA" id="ARBA00023049"/>
    </source>
</evidence>
<comment type="similarity">
    <text evidence="15">Belongs to the AAA ATPase family.</text>
</comment>
<comment type="similarity">
    <text evidence="14">In the central section; belongs to the AAA ATPase family.</text>
</comment>
<comment type="function">
    <text evidence="14">Acts as a processive, ATP-dependent zinc metallopeptidase for both cytoplasmic and membrane proteins. Plays a role in the quality control of integral membrane proteins.</text>
</comment>
<evidence type="ECO:0000256" key="7">
    <source>
        <dbReference type="ARBA" id="ARBA00022741"/>
    </source>
</evidence>
<dbReference type="SUPFAM" id="SSF140990">
    <property type="entry name" value="FtsH protease domain-like"/>
    <property type="match status" value="1"/>
</dbReference>
<comment type="cofactor">
    <cofactor evidence="14">
        <name>Zn(2+)</name>
        <dbReference type="ChEBI" id="CHEBI:29105"/>
    </cofactor>
    <text evidence="14">Binds 1 zinc ion per subunit.</text>
</comment>
<dbReference type="SMART" id="SM00382">
    <property type="entry name" value="AAA"/>
    <property type="match status" value="1"/>
</dbReference>
<feature type="transmembrane region" description="Helical" evidence="14">
    <location>
        <begin position="161"/>
        <end position="183"/>
    </location>
</feature>
<evidence type="ECO:0000256" key="4">
    <source>
        <dbReference type="ARBA" id="ARBA00022670"/>
    </source>
</evidence>
<keyword evidence="5 14" id="KW-0812">Transmembrane</keyword>
<dbReference type="InterPro" id="IPR011546">
    <property type="entry name" value="Pept_M41_FtsH_extracell"/>
</dbReference>
<evidence type="ECO:0000256" key="16">
    <source>
        <dbReference type="SAM" id="MobiDB-lite"/>
    </source>
</evidence>
<keyword evidence="7 14" id="KW-0547">Nucleotide-binding</keyword>
<dbReference type="RefSeq" id="WP_084055181.1">
    <property type="nucleotide sequence ID" value="NZ_JAUHTC010000022.1"/>
</dbReference>
<keyword evidence="19" id="KW-1185">Reference proteome</keyword>
<comment type="similarity">
    <text evidence="2 14">In the C-terminal section; belongs to the peptidase M41 family.</text>
</comment>
<gene>
    <name evidence="14 18" type="primary">ftsH</name>
    <name evidence="18" type="ORF">QYF68_05160</name>
</gene>
<keyword evidence="4 14" id="KW-0645">Protease</keyword>
<dbReference type="InterPro" id="IPR000642">
    <property type="entry name" value="Peptidase_M41"/>
</dbReference>
<reference evidence="18" key="1">
    <citation type="submission" date="2023-07" db="EMBL/GenBank/DDBJ databases">
        <title>Degradation of tert-butanol by M. austroafricanum TBA100.</title>
        <authorList>
            <person name="Helbich S."/>
            <person name="Vainshtein Y."/>
        </authorList>
    </citation>
    <scope>NUCLEOTIDE SEQUENCE</scope>
    <source>
        <strain evidence="18">TBA100</strain>
    </source>
</reference>
<proteinExistence type="inferred from homology"/>
<feature type="region of interest" description="Disordered" evidence="16">
    <location>
        <begin position="1"/>
        <end position="43"/>
    </location>
</feature>